<dbReference type="EMBL" id="GGEC01022598">
    <property type="protein sequence ID" value="MBX03082.1"/>
    <property type="molecule type" value="Transcribed_RNA"/>
</dbReference>
<reference evidence="1" key="1">
    <citation type="submission" date="2018-02" db="EMBL/GenBank/DDBJ databases">
        <title>Rhizophora mucronata_Transcriptome.</title>
        <authorList>
            <person name="Meera S.P."/>
            <person name="Sreeshan A."/>
            <person name="Augustine A."/>
        </authorList>
    </citation>
    <scope>NUCLEOTIDE SEQUENCE</scope>
    <source>
        <tissue evidence="1">Leaf</tissue>
    </source>
</reference>
<organism evidence="1">
    <name type="scientific">Rhizophora mucronata</name>
    <name type="common">Asiatic mangrove</name>
    <dbReference type="NCBI Taxonomy" id="61149"/>
    <lineage>
        <taxon>Eukaryota</taxon>
        <taxon>Viridiplantae</taxon>
        <taxon>Streptophyta</taxon>
        <taxon>Embryophyta</taxon>
        <taxon>Tracheophyta</taxon>
        <taxon>Spermatophyta</taxon>
        <taxon>Magnoliopsida</taxon>
        <taxon>eudicotyledons</taxon>
        <taxon>Gunneridae</taxon>
        <taxon>Pentapetalae</taxon>
        <taxon>rosids</taxon>
        <taxon>fabids</taxon>
        <taxon>Malpighiales</taxon>
        <taxon>Rhizophoraceae</taxon>
        <taxon>Rhizophora</taxon>
    </lineage>
</organism>
<accession>A0A2P2KBK7</accession>
<sequence length="60" mass="6711">MLNSSTVFWVLVLGDEKPRFGSARIARVAKKTAGVPCKREIKQLEASGRVLEVQLRKTIK</sequence>
<proteinExistence type="predicted"/>
<evidence type="ECO:0000313" key="1">
    <source>
        <dbReference type="EMBL" id="MBX03082.1"/>
    </source>
</evidence>
<dbReference type="AlphaFoldDB" id="A0A2P2KBK7"/>
<name>A0A2P2KBK7_RHIMU</name>
<protein>
    <submittedName>
        <fullName evidence="1">Uncharacterized protein MANES_15G157200</fullName>
    </submittedName>
</protein>